<feature type="region of interest" description="Disordered" evidence="1">
    <location>
        <begin position="156"/>
        <end position="179"/>
    </location>
</feature>
<evidence type="ECO:0000256" key="1">
    <source>
        <dbReference type="SAM" id="MobiDB-lite"/>
    </source>
</evidence>
<feature type="compositionally biased region" description="Low complexity" evidence="1">
    <location>
        <begin position="129"/>
        <end position="142"/>
    </location>
</feature>
<dbReference type="Gene3D" id="2.130.10.10">
    <property type="entry name" value="YVTN repeat-like/Quinoprotein amine dehydrogenase"/>
    <property type="match status" value="1"/>
</dbReference>
<proteinExistence type="predicted"/>
<dbReference type="PANTHER" id="PTHR13211:SF0">
    <property type="entry name" value="TELOMERASE CAJAL BODY PROTEIN 1"/>
    <property type="match status" value="1"/>
</dbReference>
<feature type="compositionally biased region" description="Low complexity" evidence="1">
    <location>
        <begin position="72"/>
        <end position="88"/>
    </location>
</feature>
<feature type="region of interest" description="Disordered" evidence="1">
    <location>
        <begin position="129"/>
        <end position="148"/>
    </location>
</feature>
<feature type="region of interest" description="Disordered" evidence="1">
    <location>
        <begin position="1"/>
        <end position="44"/>
    </location>
</feature>
<dbReference type="AlphaFoldDB" id="A0A2U3E1S6"/>
<dbReference type="InterPro" id="IPR015943">
    <property type="entry name" value="WD40/YVTN_repeat-like_dom_sf"/>
</dbReference>
<dbReference type="Proteomes" id="UP000245956">
    <property type="component" value="Unassembled WGS sequence"/>
</dbReference>
<evidence type="ECO:0008006" key="4">
    <source>
        <dbReference type="Google" id="ProtNLM"/>
    </source>
</evidence>
<dbReference type="InterPro" id="IPR051150">
    <property type="entry name" value="SWT21/TCAB1_mRNA_Telomere"/>
</dbReference>
<feature type="region of interest" description="Disordered" evidence="1">
    <location>
        <begin position="66"/>
        <end position="122"/>
    </location>
</feature>
<gene>
    <name evidence="2" type="ORF">PCL_02227</name>
</gene>
<comment type="caution">
    <text evidence="2">The sequence shown here is derived from an EMBL/GenBank/DDBJ whole genome shotgun (WGS) entry which is preliminary data.</text>
</comment>
<name>A0A2U3E1S6_PURLI</name>
<reference evidence="2 3" key="1">
    <citation type="journal article" date="2016" name="Front. Microbiol.">
        <title>Genome and transcriptome sequences reveal the specific parasitism of the nematophagous Purpureocillium lilacinum 36-1.</title>
        <authorList>
            <person name="Xie J."/>
            <person name="Li S."/>
            <person name="Mo C."/>
            <person name="Xiao X."/>
            <person name="Peng D."/>
            <person name="Wang G."/>
            <person name="Xiao Y."/>
        </authorList>
    </citation>
    <scope>NUCLEOTIDE SEQUENCE [LARGE SCALE GENOMIC DNA]</scope>
    <source>
        <strain evidence="2 3">36-1</strain>
    </source>
</reference>
<dbReference type="InterPro" id="IPR036322">
    <property type="entry name" value="WD40_repeat_dom_sf"/>
</dbReference>
<evidence type="ECO:0000313" key="2">
    <source>
        <dbReference type="EMBL" id="PWI68458.1"/>
    </source>
</evidence>
<sequence>MTSPAQLPGTLGPLPTQRSSGHFSATWHCRGGHGARGRLSPRWDAPNTAELHSLHTPVRHPILQIAHPPPTLASSSPSTARAPPNSRRSASKIGRLLHGSSRARCSWASREEPTMTSPETETARVVDAAATAAPDQQAQTTQGPGGMPEIELLARRPARSETPQPQSNDDLQRETANDDIPVAASKRRLFYSSAQWTADGTTVIVGASDNSVSSFVLPADLLQSAGQDLVLEPQATAHLPEPTHAIAAAPFFSLADPASQTYLVGCRDHPIHLYHAFSDPDAQSTPLGAYRLIRKETEQYITPNSMIWPQPGTHFLCGSANRLDYFDVSRHGSDGPLLTVPTIPSKRHISKGSGVGMKGTVSALAASPYDADGGLLVAAGTWTRWMGMYDLGRTDKVVANWSISQAASANFGLDVDGQGIVQVAWSPCGRYLIINERHSSGLLVYDIRGAGKLLSVLTGRTCFSQQRLTCDVFQGDMYGSTGFEVWAGSQDGNVRVWDNVGLQEGPAPPSWEWKAHDSPVGSTILHSCGSVVATCSGAWEHSPDHLLGDAVDEGSQSRVLDESSLKIWSIGSQG</sequence>
<dbReference type="PANTHER" id="PTHR13211">
    <property type="entry name" value="TELOMERASE CAJAL BODY PROTEIN 1"/>
    <property type="match status" value="1"/>
</dbReference>
<protein>
    <recommendedName>
        <fullName evidence="4">WD repeat-containing protein 79</fullName>
    </recommendedName>
</protein>
<accession>A0A2U3E1S6</accession>
<dbReference type="EMBL" id="LCWV01000015">
    <property type="protein sequence ID" value="PWI68458.1"/>
    <property type="molecule type" value="Genomic_DNA"/>
</dbReference>
<dbReference type="SUPFAM" id="SSF50978">
    <property type="entry name" value="WD40 repeat-like"/>
    <property type="match status" value="1"/>
</dbReference>
<evidence type="ECO:0000313" key="3">
    <source>
        <dbReference type="Proteomes" id="UP000245956"/>
    </source>
</evidence>
<organism evidence="2 3">
    <name type="scientific">Purpureocillium lilacinum</name>
    <name type="common">Paecilomyces lilacinus</name>
    <dbReference type="NCBI Taxonomy" id="33203"/>
    <lineage>
        <taxon>Eukaryota</taxon>
        <taxon>Fungi</taxon>
        <taxon>Dikarya</taxon>
        <taxon>Ascomycota</taxon>
        <taxon>Pezizomycotina</taxon>
        <taxon>Sordariomycetes</taxon>
        <taxon>Hypocreomycetidae</taxon>
        <taxon>Hypocreales</taxon>
        <taxon>Ophiocordycipitaceae</taxon>
        <taxon>Purpureocillium</taxon>
    </lineage>
</organism>